<gene>
    <name evidence="5" type="ORF">GCM10017591_08340</name>
</gene>
<evidence type="ECO:0000256" key="2">
    <source>
        <dbReference type="ARBA" id="ARBA00023125"/>
    </source>
</evidence>
<dbReference type="Proteomes" id="UP001142291">
    <property type="component" value="Unassembled WGS sequence"/>
</dbReference>
<organism evidence="5 6">
    <name type="scientific">Microbacterium dextranolyticum</name>
    <dbReference type="NCBI Taxonomy" id="36806"/>
    <lineage>
        <taxon>Bacteria</taxon>
        <taxon>Bacillati</taxon>
        <taxon>Actinomycetota</taxon>
        <taxon>Actinomycetes</taxon>
        <taxon>Micrococcales</taxon>
        <taxon>Microbacteriaceae</taxon>
        <taxon>Microbacterium</taxon>
    </lineage>
</organism>
<keyword evidence="1" id="KW-0805">Transcription regulation</keyword>
<evidence type="ECO:0000259" key="4">
    <source>
        <dbReference type="PROSITE" id="PS50949"/>
    </source>
</evidence>
<dbReference type="Gene3D" id="1.20.120.530">
    <property type="entry name" value="GntR ligand-binding domain-like"/>
    <property type="match status" value="1"/>
</dbReference>
<dbReference type="CDD" id="cd07377">
    <property type="entry name" value="WHTH_GntR"/>
    <property type="match status" value="1"/>
</dbReference>
<keyword evidence="2" id="KW-0238">DNA-binding</keyword>
<protein>
    <recommendedName>
        <fullName evidence="4">HTH gntR-type domain-containing protein</fullName>
    </recommendedName>
</protein>
<dbReference type="GO" id="GO:0043565">
    <property type="term" value="F:sequence-specific DNA binding"/>
    <property type="evidence" value="ECO:0007669"/>
    <property type="project" value="InterPro"/>
</dbReference>
<name>A0A9W6M5H2_9MICO</name>
<dbReference type="SUPFAM" id="SSF48008">
    <property type="entry name" value="GntR ligand-binding domain-like"/>
    <property type="match status" value="1"/>
</dbReference>
<dbReference type="GO" id="GO:0003700">
    <property type="term" value="F:DNA-binding transcription factor activity"/>
    <property type="evidence" value="ECO:0007669"/>
    <property type="project" value="InterPro"/>
</dbReference>
<dbReference type="InterPro" id="IPR008920">
    <property type="entry name" value="TF_FadR/GntR_C"/>
</dbReference>
<dbReference type="SMART" id="SM00345">
    <property type="entry name" value="HTH_GNTR"/>
    <property type="match status" value="1"/>
</dbReference>
<keyword evidence="6" id="KW-1185">Reference proteome</keyword>
<evidence type="ECO:0000256" key="1">
    <source>
        <dbReference type="ARBA" id="ARBA00023015"/>
    </source>
</evidence>
<dbReference type="PANTHER" id="PTHR43537:SF52">
    <property type="entry name" value="FATTY ACID METABOLISM REGULATOR PROTEIN"/>
    <property type="match status" value="1"/>
</dbReference>
<proteinExistence type="predicted"/>
<dbReference type="PRINTS" id="PR00035">
    <property type="entry name" value="HTHGNTR"/>
</dbReference>
<comment type="caution">
    <text evidence="5">The sequence shown here is derived from an EMBL/GenBank/DDBJ whole genome shotgun (WGS) entry which is preliminary data.</text>
</comment>
<dbReference type="InterPro" id="IPR000524">
    <property type="entry name" value="Tscrpt_reg_HTH_GntR"/>
</dbReference>
<dbReference type="EMBL" id="BSER01000004">
    <property type="protein sequence ID" value="GLJ94772.1"/>
    <property type="molecule type" value="Genomic_DNA"/>
</dbReference>
<dbReference type="PANTHER" id="PTHR43537">
    <property type="entry name" value="TRANSCRIPTIONAL REGULATOR, GNTR FAMILY"/>
    <property type="match status" value="1"/>
</dbReference>
<dbReference type="InterPro" id="IPR036390">
    <property type="entry name" value="WH_DNA-bd_sf"/>
</dbReference>
<reference evidence="5" key="2">
    <citation type="submission" date="2023-01" db="EMBL/GenBank/DDBJ databases">
        <authorList>
            <person name="Sun Q."/>
            <person name="Evtushenko L."/>
        </authorList>
    </citation>
    <scope>NUCLEOTIDE SEQUENCE</scope>
    <source>
        <strain evidence="5">VKM Ac-1940</strain>
    </source>
</reference>
<feature type="domain" description="HTH gntR-type" evidence="4">
    <location>
        <begin position="14"/>
        <end position="81"/>
    </location>
</feature>
<accession>A0A9W6M5H2</accession>
<dbReference type="InterPro" id="IPR000485">
    <property type="entry name" value="AsnC-type_HTH_dom"/>
</dbReference>
<dbReference type="Gene3D" id="1.10.10.10">
    <property type="entry name" value="Winged helix-like DNA-binding domain superfamily/Winged helix DNA-binding domain"/>
    <property type="match status" value="1"/>
</dbReference>
<evidence type="ECO:0000313" key="6">
    <source>
        <dbReference type="Proteomes" id="UP001142291"/>
    </source>
</evidence>
<dbReference type="InterPro" id="IPR011711">
    <property type="entry name" value="GntR_C"/>
</dbReference>
<dbReference type="SUPFAM" id="SSF46785">
    <property type="entry name" value="Winged helix' DNA-binding domain"/>
    <property type="match status" value="1"/>
</dbReference>
<evidence type="ECO:0000313" key="5">
    <source>
        <dbReference type="EMBL" id="GLJ94772.1"/>
    </source>
</evidence>
<dbReference type="RefSeq" id="WP_204962415.1">
    <property type="nucleotide sequence ID" value="NZ_BAAAUR010000003.1"/>
</dbReference>
<dbReference type="AlphaFoldDB" id="A0A9W6M5H2"/>
<dbReference type="PROSITE" id="PS50949">
    <property type="entry name" value="HTH_GNTR"/>
    <property type="match status" value="1"/>
</dbReference>
<reference evidence="5" key="1">
    <citation type="journal article" date="2014" name="Int. J. Syst. Evol. Microbiol.">
        <title>Complete genome sequence of Corynebacterium casei LMG S-19264T (=DSM 44701T), isolated from a smear-ripened cheese.</title>
        <authorList>
            <consortium name="US DOE Joint Genome Institute (JGI-PGF)"/>
            <person name="Walter F."/>
            <person name="Albersmeier A."/>
            <person name="Kalinowski J."/>
            <person name="Ruckert C."/>
        </authorList>
    </citation>
    <scope>NUCLEOTIDE SEQUENCE</scope>
    <source>
        <strain evidence="5">VKM Ac-1940</strain>
    </source>
</reference>
<keyword evidence="3" id="KW-0804">Transcription</keyword>
<sequence length="213" mass="22964">MTVILSPIDLTPGMILSDEVYARVGAAIVDGSLPPGHLLRDVEIARQLGISRTPVREALQRLERSGLVEIAVGRYTRVSVPDHSLRADTAEFTIYFMGNALCMTLPRCTDDALAALVAHADAVVVAARAGDELGVFDAATALFVAVTIGTGNHMVRGVMREGALAIERNLRDWPPFYEASAHSVDAWNDLRDRILARDGAGAERTLRDLHGVP</sequence>
<dbReference type="PRINTS" id="PR00033">
    <property type="entry name" value="HTHASNC"/>
</dbReference>
<evidence type="ECO:0000256" key="3">
    <source>
        <dbReference type="ARBA" id="ARBA00023163"/>
    </source>
</evidence>
<dbReference type="Pfam" id="PF07729">
    <property type="entry name" value="FCD"/>
    <property type="match status" value="1"/>
</dbReference>
<dbReference type="Pfam" id="PF00392">
    <property type="entry name" value="GntR"/>
    <property type="match status" value="1"/>
</dbReference>
<dbReference type="InterPro" id="IPR036388">
    <property type="entry name" value="WH-like_DNA-bd_sf"/>
</dbReference>